<dbReference type="EMBL" id="CP026952">
    <property type="protein sequence ID" value="AWB90985.1"/>
    <property type="molecule type" value="Genomic_DNA"/>
</dbReference>
<accession>A0A2S0WI22</accession>
<organism evidence="1 2">
    <name type="scientific">Aeromicrobium chenweiae</name>
    <dbReference type="NCBI Taxonomy" id="2079793"/>
    <lineage>
        <taxon>Bacteria</taxon>
        <taxon>Bacillati</taxon>
        <taxon>Actinomycetota</taxon>
        <taxon>Actinomycetes</taxon>
        <taxon>Propionibacteriales</taxon>
        <taxon>Nocardioidaceae</taxon>
        <taxon>Aeromicrobium</taxon>
    </lineage>
</organism>
<dbReference type="Proteomes" id="UP000244384">
    <property type="component" value="Chromosome"/>
</dbReference>
<gene>
    <name evidence="1" type="ORF">C3E78_01410</name>
</gene>
<accession>A0A5F2EQW3</accession>
<dbReference type="AlphaFoldDB" id="A0A2S0WI22"/>
<sequence>MRSFSSVVAWLVAVLAGIVTVPLLWVSAHVADEDGYVEFSSRLAMDDQLQAAFADYLAEDYVQRGVLPRRLQDVAASALTTAARQTSNQPGFVEAWEATQRSFHRSAFQDGTEPLTVDVSPMAQFVVDRVGDGIPVRLRVPDGLTVQVGSASERAELQRVSQSTTFGLLGLLVVVVAGVTSLLSARSRPLALAGLGVGALVVAGVDRFATSVVTPRLLDEVQEQNAFGRTVQRLLVDRASDSLADWLEWLAIGGAAAVVVGAVVAVVARRP</sequence>
<evidence type="ECO:0000313" key="2">
    <source>
        <dbReference type="Proteomes" id="UP000244384"/>
    </source>
</evidence>
<proteinExistence type="predicted"/>
<keyword evidence="2" id="KW-1185">Reference proteome</keyword>
<name>A0A2S0WI22_9ACTN</name>
<reference evidence="2" key="1">
    <citation type="submission" date="2018-01" db="EMBL/GenBank/DDBJ databases">
        <authorList>
            <person name="Li J."/>
        </authorList>
    </citation>
    <scope>NUCLEOTIDE SEQUENCE [LARGE SCALE GENOMIC DNA]</scope>
    <source>
        <strain evidence="2">592</strain>
    </source>
</reference>
<dbReference type="OrthoDB" id="4964652at2"/>
<dbReference type="RefSeq" id="WP_108576631.1">
    <property type="nucleotide sequence ID" value="NZ_CP026952.1"/>
</dbReference>
<protein>
    <submittedName>
        <fullName evidence="1">Uncharacterized protein</fullName>
    </submittedName>
</protein>
<evidence type="ECO:0000313" key="1">
    <source>
        <dbReference type="EMBL" id="AWB90985.1"/>
    </source>
</evidence>
<dbReference type="KEGG" id="aez:C3E78_01410"/>